<dbReference type="InterPro" id="IPR036291">
    <property type="entry name" value="NAD(P)-bd_dom_sf"/>
</dbReference>
<evidence type="ECO:0000313" key="2">
    <source>
        <dbReference type="EMBL" id="ABJ85227.1"/>
    </source>
</evidence>
<dbReference type="SUPFAM" id="SSF50129">
    <property type="entry name" value="GroES-like"/>
    <property type="match status" value="1"/>
</dbReference>
<organism evidence="2">
    <name type="scientific">Solibacter usitatus (strain Ellin6076)</name>
    <dbReference type="NCBI Taxonomy" id="234267"/>
    <lineage>
        <taxon>Bacteria</taxon>
        <taxon>Pseudomonadati</taxon>
        <taxon>Acidobacteriota</taxon>
        <taxon>Terriglobia</taxon>
        <taxon>Bryobacterales</taxon>
        <taxon>Solibacteraceae</taxon>
        <taxon>Candidatus Solibacter</taxon>
    </lineage>
</organism>
<protein>
    <submittedName>
        <fullName evidence="2">Alcohol dehydrogenase, zinc-binding domain protein</fullName>
    </submittedName>
</protein>
<dbReference type="KEGG" id="sus:Acid_4265"/>
<accession>Q01YN8</accession>
<proteinExistence type="predicted"/>
<dbReference type="InterPro" id="IPR011032">
    <property type="entry name" value="GroES-like_sf"/>
</dbReference>
<gene>
    <name evidence="2" type="ordered locus">Acid_4265</name>
</gene>
<dbReference type="EMBL" id="CP000473">
    <property type="protein sequence ID" value="ABJ85227.1"/>
    <property type="molecule type" value="Genomic_DNA"/>
</dbReference>
<dbReference type="SMART" id="SM00829">
    <property type="entry name" value="PKS_ER"/>
    <property type="match status" value="1"/>
</dbReference>
<dbReference type="InterPro" id="IPR050700">
    <property type="entry name" value="YIM1/Zinc_Alcohol_DH_Fams"/>
</dbReference>
<dbReference type="STRING" id="234267.Acid_4265"/>
<dbReference type="InParanoid" id="Q01YN8"/>
<dbReference type="InterPro" id="IPR020843">
    <property type="entry name" value="ER"/>
</dbReference>
<dbReference type="PANTHER" id="PTHR11695">
    <property type="entry name" value="ALCOHOL DEHYDROGENASE RELATED"/>
    <property type="match status" value="1"/>
</dbReference>
<feature type="domain" description="Enoyl reductase (ER)" evidence="1">
    <location>
        <begin position="5"/>
        <end position="282"/>
    </location>
</feature>
<dbReference type="PANTHER" id="PTHR11695:SF294">
    <property type="entry name" value="RETICULON-4-INTERACTING PROTEIN 1, MITOCHONDRIAL"/>
    <property type="match status" value="1"/>
</dbReference>
<dbReference type="Pfam" id="PF13602">
    <property type="entry name" value="ADH_zinc_N_2"/>
    <property type="match status" value="1"/>
</dbReference>
<dbReference type="Gene3D" id="3.90.180.10">
    <property type="entry name" value="Medium-chain alcohol dehydrogenases, catalytic domain"/>
    <property type="match status" value="1"/>
</dbReference>
<dbReference type="HOGENOM" id="CLU_026673_3_3_0"/>
<sequence>MLVEGRAPMPVPGEGELLIRVLAAGITTTELGWYPTTHTKSGETRKGAVPTHEFSGVIADGPEKGHPVFGMNDWYAEGALAEYCTAPVASVAAKPQRLTHEEAASVPIGALTAWQGLYDRAKLRAGERVLVHGGSGAVGVFAIQLARLRGAHVIATASARHLDFVRALGAEESVDYRGTPYKDKVDVVFDTVGGETLARSWSLLGEGGRMVTIVSGAEDSAEAREREAFFIVEPNRKQLTEVAELLQGGQLTPVVDTVIPLSWAAEAYTGQLTRSGRGRVVVAIEKSER</sequence>
<evidence type="ECO:0000259" key="1">
    <source>
        <dbReference type="SMART" id="SM00829"/>
    </source>
</evidence>
<dbReference type="GO" id="GO:0016491">
    <property type="term" value="F:oxidoreductase activity"/>
    <property type="evidence" value="ECO:0007669"/>
    <property type="project" value="InterPro"/>
</dbReference>
<dbReference type="Gene3D" id="3.40.50.720">
    <property type="entry name" value="NAD(P)-binding Rossmann-like Domain"/>
    <property type="match status" value="1"/>
</dbReference>
<dbReference type="SUPFAM" id="SSF51735">
    <property type="entry name" value="NAD(P)-binding Rossmann-fold domains"/>
    <property type="match status" value="1"/>
</dbReference>
<dbReference type="AlphaFoldDB" id="Q01YN8"/>
<name>Q01YN8_SOLUE</name>
<reference evidence="2" key="1">
    <citation type="submission" date="2006-10" db="EMBL/GenBank/DDBJ databases">
        <title>Complete sequence of Solibacter usitatus Ellin6076.</title>
        <authorList>
            <consortium name="US DOE Joint Genome Institute"/>
            <person name="Copeland A."/>
            <person name="Lucas S."/>
            <person name="Lapidus A."/>
            <person name="Barry K."/>
            <person name="Detter J.C."/>
            <person name="Glavina del Rio T."/>
            <person name="Hammon N."/>
            <person name="Israni S."/>
            <person name="Dalin E."/>
            <person name="Tice H."/>
            <person name="Pitluck S."/>
            <person name="Thompson L.S."/>
            <person name="Brettin T."/>
            <person name="Bruce D."/>
            <person name="Han C."/>
            <person name="Tapia R."/>
            <person name="Gilna P."/>
            <person name="Schmutz J."/>
            <person name="Larimer F."/>
            <person name="Land M."/>
            <person name="Hauser L."/>
            <person name="Kyrpides N."/>
            <person name="Mikhailova N."/>
            <person name="Janssen P.H."/>
            <person name="Kuske C.R."/>
            <person name="Richardson P."/>
        </authorList>
    </citation>
    <scope>NUCLEOTIDE SEQUENCE</scope>
    <source>
        <strain evidence="2">Ellin6076</strain>
    </source>
</reference>
<dbReference type="eggNOG" id="COG0604">
    <property type="taxonomic scope" value="Bacteria"/>
</dbReference>
<dbReference type="CDD" id="cd05289">
    <property type="entry name" value="MDR_like_2"/>
    <property type="match status" value="1"/>
</dbReference>